<reference evidence="2 3" key="1">
    <citation type="journal article" date="2021" name="Hortic Res">
        <title>The domestication of Cucurbita argyrosperma as revealed by the genome of its wild relative.</title>
        <authorList>
            <person name="Barrera-Redondo J."/>
            <person name="Sanchez-de la Vega G."/>
            <person name="Aguirre-Liguori J.A."/>
            <person name="Castellanos-Morales G."/>
            <person name="Gutierrez-Guerrero Y.T."/>
            <person name="Aguirre-Dugua X."/>
            <person name="Aguirre-Planter E."/>
            <person name="Tenaillon M.I."/>
            <person name="Lira-Saade R."/>
            <person name="Eguiarte L.E."/>
        </authorList>
    </citation>
    <scope>NUCLEOTIDE SEQUENCE [LARGE SCALE GENOMIC DNA]</scope>
    <source>
        <strain evidence="2">JBR-2021</strain>
    </source>
</reference>
<evidence type="ECO:0000313" key="2">
    <source>
        <dbReference type="EMBL" id="KAG6574903.1"/>
    </source>
</evidence>
<feature type="region of interest" description="Disordered" evidence="1">
    <location>
        <begin position="1"/>
        <end position="20"/>
    </location>
</feature>
<proteinExistence type="predicted"/>
<feature type="region of interest" description="Disordered" evidence="1">
    <location>
        <begin position="60"/>
        <end position="89"/>
    </location>
</feature>
<name>A0AAV6M3Q4_9ROSI</name>
<protein>
    <submittedName>
        <fullName evidence="2">Uncharacterized protein</fullName>
    </submittedName>
</protein>
<accession>A0AAV6M3Q4</accession>
<comment type="caution">
    <text evidence="2">The sequence shown here is derived from an EMBL/GenBank/DDBJ whole genome shotgun (WGS) entry which is preliminary data.</text>
</comment>
<feature type="compositionally biased region" description="Basic and acidic residues" evidence="1">
    <location>
        <begin position="74"/>
        <end position="89"/>
    </location>
</feature>
<dbReference type="Proteomes" id="UP000685013">
    <property type="component" value="Chromosome 17"/>
</dbReference>
<feature type="compositionally biased region" description="Polar residues" evidence="1">
    <location>
        <begin position="1"/>
        <end position="12"/>
    </location>
</feature>
<keyword evidence="3" id="KW-1185">Reference proteome</keyword>
<feature type="non-terminal residue" evidence="2">
    <location>
        <position position="1"/>
    </location>
</feature>
<gene>
    <name evidence="2" type="ORF">SDJN03_25542</name>
</gene>
<dbReference type="EMBL" id="JAGKQH010000017">
    <property type="protein sequence ID" value="KAG6574903.1"/>
    <property type="molecule type" value="Genomic_DNA"/>
</dbReference>
<dbReference type="AlphaFoldDB" id="A0AAV6M3Q4"/>
<evidence type="ECO:0000313" key="3">
    <source>
        <dbReference type="Proteomes" id="UP000685013"/>
    </source>
</evidence>
<sequence length="89" mass="10174">MQRVNVSNSSNEKGSKRKLSEILREKMVCLKTESETSIRRKSDREAAVLATVTDESTARFIHRRRPGNSPPWTAEEKRKTEGSRVEIDS</sequence>
<organism evidence="2 3">
    <name type="scientific">Cucurbita argyrosperma subsp. sororia</name>
    <dbReference type="NCBI Taxonomy" id="37648"/>
    <lineage>
        <taxon>Eukaryota</taxon>
        <taxon>Viridiplantae</taxon>
        <taxon>Streptophyta</taxon>
        <taxon>Embryophyta</taxon>
        <taxon>Tracheophyta</taxon>
        <taxon>Spermatophyta</taxon>
        <taxon>Magnoliopsida</taxon>
        <taxon>eudicotyledons</taxon>
        <taxon>Gunneridae</taxon>
        <taxon>Pentapetalae</taxon>
        <taxon>rosids</taxon>
        <taxon>fabids</taxon>
        <taxon>Cucurbitales</taxon>
        <taxon>Cucurbitaceae</taxon>
        <taxon>Cucurbiteae</taxon>
        <taxon>Cucurbita</taxon>
    </lineage>
</organism>
<evidence type="ECO:0000256" key="1">
    <source>
        <dbReference type="SAM" id="MobiDB-lite"/>
    </source>
</evidence>